<evidence type="ECO:0000256" key="1">
    <source>
        <dbReference type="ARBA" id="ARBA00022729"/>
    </source>
</evidence>
<reference evidence="4" key="2">
    <citation type="submission" date="2025-09" db="UniProtKB">
        <authorList>
            <consortium name="Ensembl"/>
        </authorList>
    </citation>
    <scope>IDENTIFICATION</scope>
</reference>
<sequence length="172" mass="19494">SVVMKLSVLIIVCVCVAAVVANKDATTQSRRKSKKMPQTLSRGWADEAEWVQTYSEGLYRAKKEGKPLMVIHHLEECPYSQGLKKAFAENAEAQKMADQDFIILNLVFETHDKHLAPDGYYVPRIMFVDPSLTVRADIAGKYSDKLYTYQPEDLNLLVANMKKAKVLLHTEF</sequence>
<reference evidence="4" key="1">
    <citation type="submission" date="2025-08" db="UniProtKB">
        <authorList>
            <consortium name="Ensembl"/>
        </authorList>
    </citation>
    <scope>IDENTIFICATION</scope>
</reference>
<keyword evidence="1 3" id="KW-0732">Signal</keyword>
<organism evidence="4">
    <name type="scientific">Petromyzon marinus</name>
    <name type="common">Sea lamprey</name>
    <dbReference type="NCBI Taxonomy" id="7757"/>
    <lineage>
        <taxon>Eukaryota</taxon>
        <taxon>Metazoa</taxon>
        <taxon>Chordata</taxon>
        <taxon>Craniata</taxon>
        <taxon>Vertebrata</taxon>
        <taxon>Cyclostomata</taxon>
        <taxon>Hyperoartia</taxon>
        <taxon>Petromyzontiformes</taxon>
        <taxon>Petromyzontidae</taxon>
        <taxon>Petromyzon</taxon>
    </lineage>
</organism>
<dbReference type="Pfam" id="PF13899">
    <property type="entry name" value="Thioredoxin_7"/>
    <property type="match status" value="1"/>
</dbReference>
<dbReference type="Ensembl" id="ENSPMAT00000004469.1">
    <property type="protein sequence ID" value="ENSPMAP00000004452.1"/>
    <property type="gene ID" value="ENSPMAG00000004018.1"/>
</dbReference>
<dbReference type="FunFam" id="3.40.30.10:FF:000036">
    <property type="entry name" value="anterior gradient protein 2 homolog"/>
    <property type="match status" value="1"/>
</dbReference>
<comment type="similarity">
    <text evidence="2">Belongs to the AGR family.</text>
</comment>
<proteinExistence type="inferred from homology"/>
<dbReference type="PANTHER" id="PTHR15337:SF5">
    <property type="entry name" value="ANTERIOR GRADIENT PROTEIN 3"/>
    <property type="match status" value="1"/>
</dbReference>
<dbReference type="SUPFAM" id="SSF52833">
    <property type="entry name" value="Thioredoxin-like"/>
    <property type="match status" value="1"/>
</dbReference>
<protein>
    <recommendedName>
        <fullName evidence="5">Anterior gradient 1</fullName>
    </recommendedName>
</protein>
<dbReference type="GeneTree" id="ENSGT00530000063273"/>
<dbReference type="HOGENOM" id="CLU_088048_1_0_1"/>
<name>S4RGX0_PETMA</name>
<dbReference type="OMA" id="VIHHKED"/>
<dbReference type="PANTHER" id="PTHR15337">
    <property type="entry name" value="ANTERIOR GRADIENT PROTEIN-RELATED"/>
    <property type="match status" value="1"/>
</dbReference>
<accession>S4RGX0</accession>
<dbReference type="AlphaFoldDB" id="S4RGX0"/>
<dbReference type="InterPro" id="IPR051099">
    <property type="entry name" value="AGR/TXD"/>
</dbReference>
<feature type="chain" id="PRO_5004532462" description="Anterior gradient 1" evidence="3">
    <location>
        <begin position="22"/>
        <end position="172"/>
    </location>
</feature>
<evidence type="ECO:0000256" key="3">
    <source>
        <dbReference type="SAM" id="SignalP"/>
    </source>
</evidence>
<dbReference type="InterPro" id="IPR036249">
    <property type="entry name" value="Thioredoxin-like_sf"/>
</dbReference>
<dbReference type="GO" id="GO:0005783">
    <property type="term" value="C:endoplasmic reticulum"/>
    <property type="evidence" value="ECO:0007669"/>
    <property type="project" value="TreeGrafter"/>
</dbReference>
<evidence type="ECO:0008006" key="5">
    <source>
        <dbReference type="Google" id="ProtNLM"/>
    </source>
</evidence>
<evidence type="ECO:0000313" key="4">
    <source>
        <dbReference type="Ensembl" id="ENSPMAP00000004452.1"/>
    </source>
</evidence>
<feature type="signal peptide" evidence="3">
    <location>
        <begin position="1"/>
        <end position="21"/>
    </location>
</feature>
<evidence type="ECO:0000256" key="2">
    <source>
        <dbReference type="ARBA" id="ARBA00038124"/>
    </source>
</evidence>
<dbReference type="Gene3D" id="3.40.30.10">
    <property type="entry name" value="Glutaredoxin"/>
    <property type="match status" value="1"/>
</dbReference>